<dbReference type="AlphaFoldDB" id="A0A7S2UEQ1"/>
<organism evidence="8">
    <name type="scientific">Attheya septentrionalis</name>
    <dbReference type="NCBI Taxonomy" id="420275"/>
    <lineage>
        <taxon>Eukaryota</taxon>
        <taxon>Sar</taxon>
        <taxon>Stramenopiles</taxon>
        <taxon>Ochrophyta</taxon>
        <taxon>Bacillariophyta</taxon>
        <taxon>Coscinodiscophyceae</taxon>
        <taxon>Chaetocerotophycidae</taxon>
        <taxon>Chaetocerotales</taxon>
        <taxon>Attheyaceae</taxon>
        <taxon>Attheya</taxon>
    </lineage>
</organism>
<evidence type="ECO:0000256" key="3">
    <source>
        <dbReference type="ARBA" id="ARBA00022692"/>
    </source>
</evidence>
<feature type="transmembrane region" description="Helical" evidence="7">
    <location>
        <begin position="392"/>
        <end position="416"/>
    </location>
</feature>
<evidence type="ECO:0000256" key="1">
    <source>
        <dbReference type="ARBA" id="ARBA00004141"/>
    </source>
</evidence>
<dbReference type="Pfam" id="PF02990">
    <property type="entry name" value="EMP70"/>
    <property type="match status" value="1"/>
</dbReference>
<feature type="transmembrane region" description="Helical" evidence="7">
    <location>
        <begin position="479"/>
        <end position="503"/>
    </location>
</feature>
<feature type="transmembrane region" description="Helical" evidence="7">
    <location>
        <begin position="258"/>
        <end position="283"/>
    </location>
</feature>
<gene>
    <name evidence="8" type="ORF">ASEP1449_LOCUS9030</name>
</gene>
<proteinExistence type="inferred from homology"/>
<feature type="transmembrane region" description="Helical" evidence="7">
    <location>
        <begin position="590"/>
        <end position="619"/>
    </location>
</feature>
<evidence type="ECO:0000313" key="8">
    <source>
        <dbReference type="EMBL" id="CAD9817198.1"/>
    </source>
</evidence>
<dbReference type="PANTHER" id="PTHR10766">
    <property type="entry name" value="TRANSMEMBRANE 9 SUPERFAMILY PROTEIN"/>
    <property type="match status" value="1"/>
</dbReference>
<evidence type="ECO:0000256" key="6">
    <source>
        <dbReference type="ARBA" id="ARBA00023136"/>
    </source>
</evidence>
<evidence type="ECO:0000256" key="2">
    <source>
        <dbReference type="ARBA" id="ARBA00005227"/>
    </source>
</evidence>
<sequence length="645" mass="73806">MTSIPTLLPLDYYDLPFCAPQGGHKLDKQNLGENLAGDRIQTSPYYLQMKTDMYCEQLCVSNLGRSRTNKLAKAIQKYYHNNWLVDYLPAASKVEDEFTVTTRYLGGFPIGYMSQDPRNGTQNQAFVFNHVNIEIMYHAVDLEMDKYRVVRATVEPFSIPHGFKELDHHLEGGNSNNYMTNDMQSVLPKLVNITNPIESCKRLQVHTNFYMRSVGQLAEGHVLFTYDVIWIENQDLYWSSRWDVYLNMDNFVPDMVHWLSLANSVVVCVMLLGILVVALVCCLRKERNQYNSLETDEECSEYVEQHGWIAIRGDVFRPPSFLPSVFAVICGTGAQLMCTASLIVTFSAFGFMSSARSGHFIMGTLVTFAIMGAVGGYVSARLCKTFKSASRWRAATLTAFGFPGLSFGVFFLINMIERAHKSTKAVSLWTLLTLILLWFCVEVPLVFLGAFVGYKCDPIEFPFEPVGDEARRLPPRRPWYNRVLIFLARAILFDIIPFAAFYVELFFILGSAWMGFYYSTHTFGFMFLALLATFVTCIFTSVVITYFRLRREDYRWWWGSFTTAGVIGLYLFLYSIIYSRDLKADSLVTLSIFFLYMALVSLGVAFMFGSVGVMANLWFTKRMYSTLQRNRPNLAEPQTELTDRK</sequence>
<evidence type="ECO:0000256" key="4">
    <source>
        <dbReference type="ARBA" id="ARBA00022729"/>
    </source>
</evidence>
<keyword evidence="3 7" id="KW-0812">Transmembrane</keyword>
<dbReference type="GO" id="GO:0005737">
    <property type="term" value="C:cytoplasm"/>
    <property type="evidence" value="ECO:0007669"/>
    <property type="project" value="UniProtKB-ARBA"/>
</dbReference>
<reference evidence="8" key="1">
    <citation type="submission" date="2021-01" db="EMBL/GenBank/DDBJ databases">
        <authorList>
            <person name="Corre E."/>
            <person name="Pelletier E."/>
            <person name="Niang G."/>
            <person name="Scheremetjew M."/>
            <person name="Finn R."/>
            <person name="Kale V."/>
            <person name="Holt S."/>
            <person name="Cochrane G."/>
            <person name="Meng A."/>
            <person name="Brown T."/>
            <person name="Cohen L."/>
        </authorList>
    </citation>
    <scope>NUCLEOTIDE SEQUENCE</scope>
    <source>
        <strain evidence="8">CCMP2084</strain>
    </source>
</reference>
<dbReference type="PANTHER" id="PTHR10766:SF111">
    <property type="entry name" value="TRANSMEMBRANE 9 SUPERFAMILY MEMBER 2"/>
    <property type="match status" value="1"/>
</dbReference>
<keyword evidence="5 7" id="KW-1133">Transmembrane helix</keyword>
<dbReference type="Gene3D" id="1.20.1250.20">
    <property type="entry name" value="MFS general substrate transporter like domains"/>
    <property type="match status" value="1"/>
</dbReference>
<dbReference type="GO" id="GO:0016020">
    <property type="term" value="C:membrane"/>
    <property type="evidence" value="ECO:0007669"/>
    <property type="project" value="UniProtKB-SubCell"/>
</dbReference>
<accession>A0A7S2UEQ1</accession>
<feature type="transmembrane region" description="Helical" evidence="7">
    <location>
        <begin position="321"/>
        <end position="348"/>
    </location>
</feature>
<comment type="similarity">
    <text evidence="2 7">Belongs to the nonaspanin (TM9SF) (TC 9.A.2) family.</text>
</comment>
<dbReference type="GO" id="GO:0072657">
    <property type="term" value="P:protein localization to membrane"/>
    <property type="evidence" value="ECO:0007669"/>
    <property type="project" value="TreeGrafter"/>
</dbReference>
<keyword evidence="6 7" id="KW-0472">Membrane</keyword>
<dbReference type="InterPro" id="IPR004240">
    <property type="entry name" value="EMP70"/>
</dbReference>
<feature type="transmembrane region" description="Helical" evidence="7">
    <location>
        <begin position="523"/>
        <end position="549"/>
    </location>
</feature>
<comment type="subcellular location">
    <subcellularLocation>
        <location evidence="1">Membrane</location>
        <topology evidence="1">Multi-pass membrane protein</topology>
    </subcellularLocation>
</comment>
<dbReference type="EMBL" id="HBHQ01013591">
    <property type="protein sequence ID" value="CAD9817198.1"/>
    <property type="molecule type" value="Transcribed_RNA"/>
</dbReference>
<feature type="transmembrane region" description="Helical" evidence="7">
    <location>
        <begin position="556"/>
        <end position="578"/>
    </location>
</feature>
<evidence type="ECO:0000256" key="5">
    <source>
        <dbReference type="ARBA" id="ARBA00022989"/>
    </source>
</evidence>
<name>A0A7S2UEQ1_9STRA</name>
<keyword evidence="4" id="KW-0732">Signal</keyword>
<dbReference type="InterPro" id="IPR036259">
    <property type="entry name" value="MFS_trans_sf"/>
</dbReference>
<evidence type="ECO:0000256" key="7">
    <source>
        <dbReference type="RuleBase" id="RU363079"/>
    </source>
</evidence>
<protein>
    <recommendedName>
        <fullName evidence="7">Transmembrane 9 superfamily member</fullName>
    </recommendedName>
</protein>
<feature type="transmembrane region" description="Helical" evidence="7">
    <location>
        <begin position="360"/>
        <end position="380"/>
    </location>
</feature>
<feature type="transmembrane region" description="Helical" evidence="7">
    <location>
        <begin position="428"/>
        <end position="454"/>
    </location>
</feature>